<sequence length="288" mass="33106">MKYYRHIKRGGVIISCWLFVPGNNTRALEKVRSELNPNYIIIDLEDAIPSGEKLNTRIQVNDFLSNYNSTTPIYIRINDTKCEFFDDDLTVINFEKVAGIILPKCEHVEEISKVQQGIQKIPASLEIIPLIETVNGYYELENILVSSVVKRIAFGAVDLARDLSVNEEDIVDNPLIQHIRMQISLLSKKFKKLPPIDAPCIYLKEMDLLQKETVQARKLGYNGKQAIHPKQIECIQEVFKVHESEIVLAKEIVNFFETNNFKTLAYQDMMIDMPVYLKMKNLLASLEN</sequence>
<evidence type="ECO:0000256" key="2">
    <source>
        <dbReference type="ARBA" id="ARBA00022723"/>
    </source>
</evidence>
<accession>A0A318TMN9</accession>
<organism evidence="7 8">
    <name type="scientific">Ureibacillus chungkukjangi</name>
    <dbReference type="NCBI Taxonomy" id="1202712"/>
    <lineage>
        <taxon>Bacteria</taxon>
        <taxon>Bacillati</taxon>
        <taxon>Bacillota</taxon>
        <taxon>Bacilli</taxon>
        <taxon>Bacillales</taxon>
        <taxon>Caryophanaceae</taxon>
        <taxon>Ureibacillus</taxon>
    </lineage>
</organism>
<dbReference type="PANTHER" id="PTHR32308:SF1">
    <property type="entry name" value="HPCH_HPAI ALDOLASE_CITRATE LYASE DOMAIN-CONTAINING PROTEIN"/>
    <property type="match status" value="1"/>
</dbReference>
<gene>
    <name evidence="7" type="ORF">BJ095_1194</name>
</gene>
<dbReference type="PIRSF" id="PIRSF015582">
    <property type="entry name" value="Cit_lyase_B"/>
    <property type="match status" value="1"/>
</dbReference>
<protein>
    <submittedName>
        <fullName evidence="7">Citrate lyase subunit beta/citryl-CoA lyase/(S)-citramalyl-CoA lyase</fullName>
    </submittedName>
</protein>
<dbReference type="Gene3D" id="3.20.20.60">
    <property type="entry name" value="Phosphoenolpyruvate-binding domains"/>
    <property type="match status" value="1"/>
</dbReference>
<keyword evidence="8" id="KW-1185">Reference proteome</keyword>
<feature type="binding site" evidence="5">
    <location>
        <position position="158"/>
    </location>
    <ligand>
        <name>Mg(2+)</name>
        <dbReference type="ChEBI" id="CHEBI:18420"/>
    </ligand>
</feature>
<dbReference type="InterPro" id="IPR011206">
    <property type="entry name" value="Citrate_lyase_beta/mcl1/mcl2"/>
</dbReference>
<evidence type="ECO:0000256" key="3">
    <source>
        <dbReference type="ARBA" id="ARBA00022842"/>
    </source>
</evidence>
<evidence type="ECO:0000256" key="1">
    <source>
        <dbReference type="ARBA" id="ARBA00001946"/>
    </source>
</evidence>
<comment type="cofactor">
    <cofactor evidence="1">
        <name>Mg(2+)</name>
        <dbReference type="ChEBI" id="CHEBI:18420"/>
    </cofactor>
</comment>
<reference evidence="7 8" key="1">
    <citation type="submission" date="2018-06" db="EMBL/GenBank/DDBJ databases">
        <title>Genomic Encyclopedia of Archaeal and Bacterial Type Strains, Phase II (KMG-II): from individual species to whole genera.</title>
        <authorList>
            <person name="Goeker M."/>
        </authorList>
    </citation>
    <scope>NUCLEOTIDE SEQUENCE [LARGE SCALE GENOMIC DNA]</scope>
    <source>
        <strain evidence="7 8">KACC 16626</strain>
    </source>
</reference>
<dbReference type="InterPro" id="IPR015813">
    <property type="entry name" value="Pyrv/PenolPyrv_kinase-like_dom"/>
</dbReference>
<evidence type="ECO:0000313" key="7">
    <source>
        <dbReference type="EMBL" id="PYF05130.1"/>
    </source>
</evidence>
<feature type="binding site" evidence="4">
    <location>
        <position position="76"/>
    </location>
    <ligand>
        <name>substrate</name>
    </ligand>
</feature>
<feature type="binding site" evidence="5">
    <location>
        <position position="132"/>
    </location>
    <ligand>
        <name>Mg(2+)</name>
        <dbReference type="ChEBI" id="CHEBI:18420"/>
    </ligand>
</feature>
<evidence type="ECO:0000256" key="5">
    <source>
        <dbReference type="PIRSR" id="PIRSR015582-2"/>
    </source>
</evidence>
<dbReference type="InterPro" id="IPR005000">
    <property type="entry name" value="Aldolase/citrate-lyase_domain"/>
</dbReference>
<keyword evidence="2 5" id="KW-0479">Metal-binding</keyword>
<dbReference type="Proteomes" id="UP000247416">
    <property type="component" value="Unassembled WGS sequence"/>
</dbReference>
<proteinExistence type="predicted"/>
<feature type="binding site" evidence="4">
    <location>
        <position position="132"/>
    </location>
    <ligand>
        <name>substrate</name>
    </ligand>
</feature>
<evidence type="ECO:0000259" key="6">
    <source>
        <dbReference type="Pfam" id="PF03328"/>
    </source>
</evidence>
<evidence type="ECO:0000256" key="4">
    <source>
        <dbReference type="PIRSR" id="PIRSR015582-1"/>
    </source>
</evidence>
<dbReference type="AlphaFoldDB" id="A0A318TMN9"/>
<dbReference type="InterPro" id="IPR040442">
    <property type="entry name" value="Pyrv_kinase-like_dom_sf"/>
</dbReference>
<keyword evidence="7" id="KW-0456">Lyase</keyword>
<dbReference type="SUPFAM" id="SSF51621">
    <property type="entry name" value="Phosphoenolpyruvate/pyruvate domain"/>
    <property type="match status" value="1"/>
</dbReference>
<dbReference type="GO" id="GO:0006107">
    <property type="term" value="P:oxaloacetate metabolic process"/>
    <property type="evidence" value="ECO:0007669"/>
    <property type="project" value="TreeGrafter"/>
</dbReference>
<dbReference type="GO" id="GO:0016829">
    <property type="term" value="F:lyase activity"/>
    <property type="evidence" value="ECO:0007669"/>
    <property type="project" value="UniProtKB-KW"/>
</dbReference>
<feature type="domain" description="HpcH/HpaI aldolase/citrate lyase" evidence="6">
    <location>
        <begin position="17"/>
        <end position="229"/>
    </location>
</feature>
<evidence type="ECO:0000313" key="8">
    <source>
        <dbReference type="Proteomes" id="UP000247416"/>
    </source>
</evidence>
<dbReference type="Pfam" id="PF03328">
    <property type="entry name" value="HpcH_HpaI"/>
    <property type="match status" value="1"/>
</dbReference>
<dbReference type="OrthoDB" id="9786940at2"/>
<keyword evidence="3 5" id="KW-0460">Magnesium</keyword>
<comment type="caution">
    <text evidence="7">The sequence shown here is derived from an EMBL/GenBank/DDBJ whole genome shotgun (WGS) entry which is preliminary data.</text>
</comment>
<dbReference type="EMBL" id="QJTJ01000019">
    <property type="protein sequence ID" value="PYF05130.1"/>
    <property type="molecule type" value="Genomic_DNA"/>
</dbReference>
<dbReference type="RefSeq" id="WP_107935831.1">
    <property type="nucleotide sequence ID" value="NZ_CP085009.1"/>
</dbReference>
<dbReference type="GO" id="GO:0000287">
    <property type="term" value="F:magnesium ion binding"/>
    <property type="evidence" value="ECO:0007669"/>
    <property type="project" value="TreeGrafter"/>
</dbReference>
<name>A0A318TMN9_9BACL</name>
<dbReference type="PANTHER" id="PTHR32308">
    <property type="entry name" value="LYASE BETA SUBUNIT, PUTATIVE (AFU_ORTHOLOGUE AFUA_4G13030)-RELATED"/>
    <property type="match status" value="1"/>
</dbReference>